<dbReference type="RefSeq" id="WP_120441683.1">
    <property type="nucleotide sequence ID" value="NZ_CAJGAB010000011.1"/>
</dbReference>
<evidence type="ECO:0000313" key="1">
    <source>
        <dbReference type="EMBL" id="AYF01275.1"/>
    </source>
</evidence>
<dbReference type="Proteomes" id="UP000272010">
    <property type="component" value="Chromosome"/>
</dbReference>
<dbReference type="Pfam" id="PF05521">
    <property type="entry name" value="Phage_HCP"/>
    <property type="match status" value="1"/>
</dbReference>
<evidence type="ECO:0008006" key="3">
    <source>
        <dbReference type="Google" id="ProtNLM"/>
    </source>
</evidence>
<accession>A0A386UKP2</accession>
<protein>
    <recommendedName>
        <fullName evidence="3">Head-tail adaptor protein</fullName>
    </recommendedName>
</protein>
<gene>
    <name evidence="1" type="ORF">PY32053_01648</name>
</gene>
<dbReference type="EMBL" id="CP031078">
    <property type="protein sequence ID" value="AYF01275.1"/>
    <property type="molecule type" value="Genomic_DNA"/>
</dbReference>
<name>A0A386UKP2_9RHOB</name>
<dbReference type="InterPro" id="IPR038666">
    <property type="entry name" value="SSP1_head-tail_sf"/>
</dbReference>
<evidence type="ECO:0000313" key="2">
    <source>
        <dbReference type="Proteomes" id="UP000272010"/>
    </source>
</evidence>
<organism evidence="1 2">
    <name type="scientific">Paracoccus yeei</name>
    <dbReference type="NCBI Taxonomy" id="147645"/>
    <lineage>
        <taxon>Bacteria</taxon>
        <taxon>Pseudomonadati</taxon>
        <taxon>Pseudomonadota</taxon>
        <taxon>Alphaproteobacteria</taxon>
        <taxon>Rhodobacterales</taxon>
        <taxon>Paracoccaceae</taxon>
        <taxon>Paracoccus</taxon>
    </lineage>
</organism>
<dbReference type="InterPro" id="IPR008767">
    <property type="entry name" value="Phage_SPP1_head-tail_adaptor"/>
</dbReference>
<reference evidence="2" key="1">
    <citation type="submission" date="2018-07" db="EMBL/GenBank/DDBJ databases">
        <title>Genome Structure of the Opportunistic Pathogen Paracoccus yeei (Alphaproteobacteria) and Identification of Putative Virulence Factors.</title>
        <authorList>
            <person name="Lasek R."/>
            <person name="Szuplewska M."/>
            <person name="Mitura M."/>
            <person name="Decewicz P."/>
            <person name="Chmielowska C."/>
            <person name="Pawlot A."/>
            <person name="Sentkowska D."/>
            <person name="Czarnecki J."/>
            <person name="Bartosik D."/>
        </authorList>
    </citation>
    <scope>NUCLEOTIDE SEQUENCE [LARGE SCALE GENOMIC DNA]</scope>
    <source>
        <strain evidence="2">CCUG 32053</strain>
    </source>
</reference>
<dbReference type="Gene3D" id="2.40.10.270">
    <property type="entry name" value="Bacteriophage SPP1 head-tail adaptor protein"/>
    <property type="match status" value="1"/>
</dbReference>
<sequence>MDAAKFDRSITVRRKTVTNGPLGATESWGTLCTVWAARRDVSDGEKAAAGTVMSTLVARFTVRSSDATRSIRPADTITEGRLTFDVIGIKELGRRNYLEITAQARLD</sequence>
<dbReference type="AlphaFoldDB" id="A0A386UKP2"/>
<proteinExistence type="predicted"/>